<protein>
    <submittedName>
        <fullName evidence="1">Uncharacterized protein</fullName>
    </submittedName>
</protein>
<name>A0A0F9KVR0_9ZZZZ</name>
<proteinExistence type="predicted"/>
<dbReference type="AlphaFoldDB" id="A0A0F9KVR0"/>
<gene>
    <name evidence="1" type="ORF">LCGC14_1278980</name>
</gene>
<comment type="caution">
    <text evidence="1">The sequence shown here is derived from an EMBL/GenBank/DDBJ whole genome shotgun (WGS) entry which is preliminary data.</text>
</comment>
<sequence>MSKRIRPKVRGKKEVFDEWEHMDIDRNEQKAGLKRRARRWKEIQREVKLQKVLEKKAINNADKMKLPPKTRQPTPLEEAWLRCDYVLFHMLTRSAYQTLEWIRINDVEGYKYIYKIVMSPNMMNNISYYVDYFAEGGTVDKLIPKNIIMGKYMKYRGYKPIIKVKRKGEEEYDV</sequence>
<organism evidence="1">
    <name type="scientific">marine sediment metagenome</name>
    <dbReference type="NCBI Taxonomy" id="412755"/>
    <lineage>
        <taxon>unclassified sequences</taxon>
        <taxon>metagenomes</taxon>
        <taxon>ecological metagenomes</taxon>
    </lineage>
</organism>
<accession>A0A0F9KVR0</accession>
<evidence type="ECO:0000313" key="1">
    <source>
        <dbReference type="EMBL" id="KKM86444.1"/>
    </source>
</evidence>
<dbReference type="EMBL" id="LAZR01007257">
    <property type="protein sequence ID" value="KKM86444.1"/>
    <property type="molecule type" value="Genomic_DNA"/>
</dbReference>
<reference evidence="1" key="1">
    <citation type="journal article" date="2015" name="Nature">
        <title>Complex archaea that bridge the gap between prokaryotes and eukaryotes.</title>
        <authorList>
            <person name="Spang A."/>
            <person name="Saw J.H."/>
            <person name="Jorgensen S.L."/>
            <person name="Zaremba-Niedzwiedzka K."/>
            <person name="Martijn J."/>
            <person name="Lind A.E."/>
            <person name="van Eijk R."/>
            <person name="Schleper C."/>
            <person name="Guy L."/>
            <person name="Ettema T.J."/>
        </authorList>
    </citation>
    <scope>NUCLEOTIDE SEQUENCE</scope>
</reference>